<keyword evidence="2" id="KW-1185">Reference proteome</keyword>
<protein>
    <submittedName>
        <fullName evidence="1">Uncharacterized protein</fullName>
    </submittedName>
</protein>
<sequence length="91" mass="10278">MGLITRKSTNTSYTNLAALLEGLSDLTRPHRIPPRPGARCRPHPQAPCILALQSRHRRLMIINEIHLLHDERSPVLEGIVEDGADRRLRST</sequence>
<organism evidence="1 2">
    <name type="scientific">Boletus edulis BED1</name>
    <dbReference type="NCBI Taxonomy" id="1328754"/>
    <lineage>
        <taxon>Eukaryota</taxon>
        <taxon>Fungi</taxon>
        <taxon>Dikarya</taxon>
        <taxon>Basidiomycota</taxon>
        <taxon>Agaricomycotina</taxon>
        <taxon>Agaricomycetes</taxon>
        <taxon>Agaricomycetidae</taxon>
        <taxon>Boletales</taxon>
        <taxon>Boletineae</taxon>
        <taxon>Boletaceae</taxon>
        <taxon>Boletoideae</taxon>
        <taxon>Boletus</taxon>
    </lineage>
</organism>
<reference evidence="1" key="2">
    <citation type="journal article" date="2020" name="Nat. Commun.">
        <title>Large-scale genome sequencing of mycorrhizal fungi provides insights into the early evolution of symbiotic traits.</title>
        <authorList>
            <person name="Miyauchi S."/>
            <person name="Kiss E."/>
            <person name="Kuo A."/>
            <person name="Drula E."/>
            <person name="Kohler A."/>
            <person name="Sanchez-Garcia M."/>
            <person name="Morin E."/>
            <person name="Andreopoulos B."/>
            <person name="Barry K.W."/>
            <person name="Bonito G."/>
            <person name="Buee M."/>
            <person name="Carver A."/>
            <person name="Chen C."/>
            <person name="Cichocki N."/>
            <person name="Clum A."/>
            <person name="Culley D."/>
            <person name="Crous P.W."/>
            <person name="Fauchery L."/>
            <person name="Girlanda M."/>
            <person name="Hayes R.D."/>
            <person name="Keri Z."/>
            <person name="LaButti K."/>
            <person name="Lipzen A."/>
            <person name="Lombard V."/>
            <person name="Magnuson J."/>
            <person name="Maillard F."/>
            <person name="Murat C."/>
            <person name="Nolan M."/>
            <person name="Ohm R.A."/>
            <person name="Pangilinan J."/>
            <person name="Pereira M.F."/>
            <person name="Perotto S."/>
            <person name="Peter M."/>
            <person name="Pfister S."/>
            <person name="Riley R."/>
            <person name="Sitrit Y."/>
            <person name="Stielow J.B."/>
            <person name="Szollosi G."/>
            <person name="Zifcakova L."/>
            <person name="Stursova M."/>
            <person name="Spatafora J.W."/>
            <person name="Tedersoo L."/>
            <person name="Vaario L.M."/>
            <person name="Yamada A."/>
            <person name="Yan M."/>
            <person name="Wang P."/>
            <person name="Xu J."/>
            <person name="Bruns T."/>
            <person name="Baldrian P."/>
            <person name="Vilgalys R."/>
            <person name="Dunand C."/>
            <person name="Henrissat B."/>
            <person name="Grigoriev I.V."/>
            <person name="Hibbett D."/>
            <person name="Nagy L.G."/>
            <person name="Martin F.M."/>
        </authorList>
    </citation>
    <scope>NUCLEOTIDE SEQUENCE</scope>
    <source>
        <strain evidence="1">BED1</strain>
    </source>
</reference>
<accession>A0AAD4BCS9</accession>
<evidence type="ECO:0000313" key="2">
    <source>
        <dbReference type="Proteomes" id="UP001194468"/>
    </source>
</evidence>
<dbReference type="Proteomes" id="UP001194468">
    <property type="component" value="Unassembled WGS sequence"/>
</dbReference>
<dbReference type="AlphaFoldDB" id="A0AAD4BCS9"/>
<gene>
    <name evidence="1" type="ORF">L210DRAFT_3578446</name>
</gene>
<evidence type="ECO:0000313" key="1">
    <source>
        <dbReference type="EMBL" id="KAF8418790.1"/>
    </source>
</evidence>
<name>A0AAD4BCS9_BOLED</name>
<proteinExistence type="predicted"/>
<reference evidence="1" key="1">
    <citation type="submission" date="2019-10" db="EMBL/GenBank/DDBJ databases">
        <authorList>
            <consortium name="DOE Joint Genome Institute"/>
            <person name="Kuo A."/>
            <person name="Miyauchi S."/>
            <person name="Kiss E."/>
            <person name="Drula E."/>
            <person name="Kohler A."/>
            <person name="Sanchez-Garcia M."/>
            <person name="Andreopoulos B."/>
            <person name="Barry K.W."/>
            <person name="Bonito G."/>
            <person name="Buee M."/>
            <person name="Carver A."/>
            <person name="Chen C."/>
            <person name="Cichocki N."/>
            <person name="Clum A."/>
            <person name="Culley D."/>
            <person name="Crous P.W."/>
            <person name="Fauchery L."/>
            <person name="Girlanda M."/>
            <person name="Hayes R."/>
            <person name="Keri Z."/>
            <person name="LaButti K."/>
            <person name="Lipzen A."/>
            <person name="Lombard V."/>
            <person name="Magnuson J."/>
            <person name="Maillard F."/>
            <person name="Morin E."/>
            <person name="Murat C."/>
            <person name="Nolan M."/>
            <person name="Ohm R."/>
            <person name="Pangilinan J."/>
            <person name="Pereira M."/>
            <person name="Perotto S."/>
            <person name="Peter M."/>
            <person name="Riley R."/>
            <person name="Sitrit Y."/>
            <person name="Stielow B."/>
            <person name="Szollosi G."/>
            <person name="Zifcakova L."/>
            <person name="Stursova M."/>
            <person name="Spatafora J.W."/>
            <person name="Tedersoo L."/>
            <person name="Vaario L.-M."/>
            <person name="Yamada A."/>
            <person name="Yan M."/>
            <person name="Wang P."/>
            <person name="Xu J."/>
            <person name="Bruns T."/>
            <person name="Baldrian P."/>
            <person name="Vilgalys R."/>
            <person name="Henrissat B."/>
            <person name="Grigoriev I.V."/>
            <person name="Hibbett D."/>
            <person name="Nagy L.G."/>
            <person name="Martin F.M."/>
        </authorList>
    </citation>
    <scope>NUCLEOTIDE SEQUENCE</scope>
    <source>
        <strain evidence="1">BED1</strain>
    </source>
</reference>
<dbReference type="EMBL" id="WHUW01000188">
    <property type="protein sequence ID" value="KAF8418790.1"/>
    <property type="molecule type" value="Genomic_DNA"/>
</dbReference>
<comment type="caution">
    <text evidence="1">The sequence shown here is derived from an EMBL/GenBank/DDBJ whole genome shotgun (WGS) entry which is preliminary data.</text>
</comment>